<sequence length="439" mass="50176">MADDNHTQPMAHLRSDEFRLSARSLDLTLYEDDMLDLFIPTKTDSDDSQTTPWQGGDGWPVLKHARLYADSLIDLTLTENGYYNGREYSARDFTRQYPMPQLSALDLSIFSILEWTPEGSCLNPWIHAFPWNQITQLGLMLRSSNFPAPRYQEPILLLPSFCRESLEICTLKFTRSSVSSNRNPILSAHLVNGTLTFPRLRELTIEVDHRWGYYPLHDEEGLDDDLSCLRLPALEKLTIHFDKHMQSCWCKRKNGLRGGLKISSLLALLSSSKNSLRELNLHGITFHNIESVREYRTIPAVDWYTQILSQDLFTNLEVLRISDGFLNTFAFLKDKHKDATFLPALRHLELGVSCTLCYSVLGCGKKDTLAGDMADCEPKVADLQPDHVCSLMYEGFGCTCLVSPTHNVPPPPRTMQYYFDMMGISEEQYQQYLNEVSHS</sequence>
<comment type="caution">
    <text evidence="1">The sequence shown here is derived from an EMBL/GenBank/DDBJ whole genome shotgun (WGS) entry which is preliminary data.</text>
</comment>
<reference evidence="1 2" key="1">
    <citation type="submission" date="2020-07" db="EMBL/GenBank/DDBJ databases">
        <title>Comparative genomics of pyrophilous fungi reveals a link between fire events and developmental genes.</title>
        <authorList>
            <consortium name="DOE Joint Genome Institute"/>
            <person name="Steindorff A.S."/>
            <person name="Carver A."/>
            <person name="Calhoun S."/>
            <person name="Stillman K."/>
            <person name="Liu H."/>
            <person name="Lipzen A."/>
            <person name="Pangilinan J."/>
            <person name="Labutti K."/>
            <person name="Bruns T.D."/>
            <person name="Grigoriev I.V."/>
        </authorList>
    </citation>
    <scope>NUCLEOTIDE SEQUENCE [LARGE SCALE GENOMIC DNA]</scope>
    <source>
        <strain evidence="1 2">CBS 144469</strain>
    </source>
</reference>
<gene>
    <name evidence="1" type="ORF">DFP72DRAFT_1065081</name>
</gene>
<dbReference type="Proteomes" id="UP000521943">
    <property type="component" value="Unassembled WGS sequence"/>
</dbReference>
<evidence type="ECO:0000313" key="2">
    <source>
        <dbReference type="Proteomes" id="UP000521943"/>
    </source>
</evidence>
<evidence type="ECO:0000313" key="1">
    <source>
        <dbReference type="EMBL" id="KAF6758391.1"/>
    </source>
</evidence>
<name>A0A8H6MAV3_9AGAR</name>
<accession>A0A8H6MAV3</accession>
<proteinExistence type="predicted"/>
<protein>
    <submittedName>
        <fullName evidence="1">Uncharacterized protein</fullName>
    </submittedName>
</protein>
<keyword evidence="2" id="KW-1185">Reference proteome</keyword>
<dbReference type="AlphaFoldDB" id="A0A8H6MAV3"/>
<dbReference type="EMBL" id="JACGCI010000019">
    <property type="protein sequence ID" value="KAF6758391.1"/>
    <property type="molecule type" value="Genomic_DNA"/>
</dbReference>
<organism evidence="1 2">
    <name type="scientific">Ephemerocybe angulata</name>
    <dbReference type="NCBI Taxonomy" id="980116"/>
    <lineage>
        <taxon>Eukaryota</taxon>
        <taxon>Fungi</taxon>
        <taxon>Dikarya</taxon>
        <taxon>Basidiomycota</taxon>
        <taxon>Agaricomycotina</taxon>
        <taxon>Agaricomycetes</taxon>
        <taxon>Agaricomycetidae</taxon>
        <taxon>Agaricales</taxon>
        <taxon>Agaricineae</taxon>
        <taxon>Psathyrellaceae</taxon>
        <taxon>Ephemerocybe</taxon>
    </lineage>
</organism>